<evidence type="ECO:0000256" key="1">
    <source>
        <dbReference type="SAM" id="MobiDB-lite"/>
    </source>
</evidence>
<feature type="compositionally biased region" description="Polar residues" evidence="1">
    <location>
        <begin position="40"/>
        <end position="56"/>
    </location>
</feature>
<dbReference type="RefSeq" id="XP_037149223.1">
    <property type="nucleotide sequence ID" value="XM_037294535.1"/>
</dbReference>
<evidence type="ECO:0000313" key="2">
    <source>
        <dbReference type="EMBL" id="KAF6219788.1"/>
    </source>
</evidence>
<proteinExistence type="predicted"/>
<comment type="caution">
    <text evidence="2">The sequence shown here is derived from an EMBL/GenBank/DDBJ whole genome shotgun (WGS) entry which is preliminary data.</text>
</comment>
<dbReference type="EMBL" id="JACCJB010000018">
    <property type="protein sequence ID" value="KAF6219788.1"/>
    <property type="molecule type" value="Genomic_DNA"/>
</dbReference>
<name>A0A8H6CAK8_9LECA</name>
<reference evidence="2 3" key="1">
    <citation type="journal article" date="2020" name="Genomics">
        <title>Complete, high-quality genomes from long-read metagenomic sequencing of two wolf lichen thalli reveals enigmatic genome architecture.</title>
        <authorList>
            <person name="McKenzie S.K."/>
            <person name="Walston R.F."/>
            <person name="Allen J.L."/>
        </authorList>
    </citation>
    <scope>NUCLEOTIDE SEQUENCE [LARGE SCALE GENOMIC DNA]</scope>
    <source>
        <strain evidence="2">WasteWater1</strain>
    </source>
</reference>
<evidence type="ECO:0000313" key="3">
    <source>
        <dbReference type="Proteomes" id="UP000593566"/>
    </source>
</evidence>
<dbReference type="AlphaFoldDB" id="A0A8H6CAK8"/>
<gene>
    <name evidence="2" type="ORF">HO133_003613</name>
</gene>
<dbReference type="GeneID" id="59332024"/>
<sequence length="150" mass="16417">MPWKNAFKPSNSFGRTRPATAHASSRQTQPLFLRTLQKKLPSNTSGPRSNPASTPNHPRFSDVLEIDSTLQPNSYPDASDDENLSDSASRDGNGISPDFGSENDEAFDEDDARDTRDFRGCTRSIGKEDSDAAYWAHCSGRQDIFSSGGT</sequence>
<organism evidence="2 3">
    <name type="scientific">Letharia lupina</name>
    <dbReference type="NCBI Taxonomy" id="560253"/>
    <lineage>
        <taxon>Eukaryota</taxon>
        <taxon>Fungi</taxon>
        <taxon>Dikarya</taxon>
        <taxon>Ascomycota</taxon>
        <taxon>Pezizomycotina</taxon>
        <taxon>Lecanoromycetes</taxon>
        <taxon>OSLEUM clade</taxon>
        <taxon>Lecanoromycetidae</taxon>
        <taxon>Lecanorales</taxon>
        <taxon>Lecanorineae</taxon>
        <taxon>Parmeliaceae</taxon>
        <taxon>Letharia</taxon>
    </lineage>
</organism>
<protein>
    <submittedName>
        <fullName evidence="2">Uncharacterized protein</fullName>
    </submittedName>
</protein>
<dbReference type="Proteomes" id="UP000593566">
    <property type="component" value="Unassembled WGS sequence"/>
</dbReference>
<feature type="compositionally biased region" description="Acidic residues" evidence="1">
    <location>
        <begin position="101"/>
        <end position="112"/>
    </location>
</feature>
<feature type="compositionally biased region" description="Basic and acidic residues" evidence="1">
    <location>
        <begin position="113"/>
        <end position="124"/>
    </location>
</feature>
<keyword evidence="3" id="KW-1185">Reference proteome</keyword>
<accession>A0A8H6CAK8</accession>
<feature type="region of interest" description="Disordered" evidence="1">
    <location>
        <begin position="1"/>
        <end position="124"/>
    </location>
</feature>